<evidence type="ECO:0000313" key="3">
    <source>
        <dbReference type="Proteomes" id="UP000198582"/>
    </source>
</evidence>
<accession>A0A1H8YN66</accession>
<dbReference type="AlphaFoldDB" id="A0A1H8YN66"/>
<reference evidence="2 3" key="1">
    <citation type="submission" date="2016-10" db="EMBL/GenBank/DDBJ databases">
        <authorList>
            <person name="de Groot N.N."/>
        </authorList>
    </citation>
    <scope>NUCLEOTIDE SEQUENCE [LARGE SCALE GENOMIC DNA]</scope>
    <source>
        <strain evidence="2 3">DSM 44993</strain>
    </source>
</reference>
<dbReference type="EMBL" id="FOEF01000029">
    <property type="protein sequence ID" value="SEP53644.1"/>
    <property type="molecule type" value="Genomic_DNA"/>
</dbReference>
<gene>
    <name evidence="2" type="ORF">SAMN04489732_12969</name>
</gene>
<protein>
    <submittedName>
        <fullName evidence="2">Uncharacterized protein</fullName>
    </submittedName>
</protein>
<evidence type="ECO:0000256" key="1">
    <source>
        <dbReference type="SAM" id="MobiDB-lite"/>
    </source>
</evidence>
<dbReference type="Proteomes" id="UP000198582">
    <property type="component" value="Unassembled WGS sequence"/>
</dbReference>
<organism evidence="2 3">
    <name type="scientific">Amycolatopsis saalfeldensis</name>
    <dbReference type="NCBI Taxonomy" id="394193"/>
    <lineage>
        <taxon>Bacteria</taxon>
        <taxon>Bacillati</taxon>
        <taxon>Actinomycetota</taxon>
        <taxon>Actinomycetes</taxon>
        <taxon>Pseudonocardiales</taxon>
        <taxon>Pseudonocardiaceae</taxon>
        <taxon>Amycolatopsis</taxon>
    </lineage>
</organism>
<proteinExistence type="predicted"/>
<name>A0A1H8YN66_9PSEU</name>
<feature type="region of interest" description="Disordered" evidence="1">
    <location>
        <begin position="185"/>
        <end position="213"/>
    </location>
</feature>
<evidence type="ECO:0000313" key="2">
    <source>
        <dbReference type="EMBL" id="SEP53644.1"/>
    </source>
</evidence>
<keyword evidence="3" id="KW-1185">Reference proteome</keyword>
<sequence length="270" mass="29886">MERHQRVANVLGRVLEGPHIVVEQLVHTQARRTRWFRPSRHQLLTGADQARDEFREPPWPATGARAAPGHHIVDSVDQISTAVRADAQETHQLGVQSSDGRVRIVVQPRVRDQQLRVNSADLRDEPVNGACAVLRTLADHVVVGPAAEYESFAALTRPDGQADHVRRGIGSDDVDERVLHLPRDCHGSRPRQRPGSVGQQAKHIGEGDVRSLPLSLERPHRSTVALWQGRGPSAGCGSLVGRLSGSWRVILWGRRRSRHAVYGARALRRG</sequence>